<evidence type="ECO:0000313" key="2">
    <source>
        <dbReference type="EMBL" id="CAG8472225.1"/>
    </source>
</evidence>
<proteinExistence type="predicted"/>
<keyword evidence="1" id="KW-0472">Membrane</keyword>
<name>A0A9N8W1Y0_9GLOM</name>
<sequence length="176" mass="19347">MNQVASMESKLPRVPNCCFFVPLRIGALIVSVWMLIWFAYTGVVVLLTSLGSSIAYTIFWKALGACYIILAVGAFYGAHAIYYQIPHRVATFVRVYLIAFIFYIVANIAFLVVVEIATSAALADAKARCEKAYQDAGQPIGNCDVYTNGVGYSIVGWIIPFIIGTLWQSNSELTPK</sequence>
<evidence type="ECO:0000256" key="1">
    <source>
        <dbReference type="SAM" id="Phobius"/>
    </source>
</evidence>
<comment type="caution">
    <text evidence="2">The sequence shown here is derived from an EMBL/GenBank/DDBJ whole genome shotgun (WGS) entry which is preliminary data.</text>
</comment>
<dbReference type="EMBL" id="CAJVQA010000391">
    <property type="protein sequence ID" value="CAG8472225.1"/>
    <property type="molecule type" value="Genomic_DNA"/>
</dbReference>
<keyword evidence="1" id="KW-1133">Transmembrane helix</keyword>
<organism evidence="2 3">
    <name type="scientific">Cetraspora pellucida</name>
    <dbReference type="NCBI Taxonomy" id="1433469"/>
    <lineage>
        <taxon>Eukaryota</taxon>
        <taxon>Fungi</taxon>
        <taxon>Fungi incertae sedis</taxon>
        <taxon>Mucoromycota</taxon>
        <taxon>Glomeromycotina</taxon>
        <taxon>Glomeromycetes</taxon>
        <taxon>Diversisporales</taxon>
        <taxon>Gigasporaceae</taxon>
        <taxon>Cetraspora</taxon>
    </lineage>
</organism>
<dbReference type="AlphaFoldDB" id="A0A9N8W1Y0"/>
<dbReference type="Proteomes" id="UP000789759">
    <property type="component" value="Unassembled WGS sequence"/>
</dbReference>
<reference evidence="2" key="1">
    <citation type="submission" date="2021-06" db="EMBL/GenBank/DDBJ databases">
        <authorList>
            <person name="Kallberg Y."/>
            <person name="Tangrot J."/>
            <person name="Rosling A."/>
        </authorList>
    </citation>
    <scope>NUCLEOTIDE SEQUENCE</scope>
    <source>
        <strain evidence="2">FL966</strain>
    </source>
</reference>
<feature type="transmembrane region" description="Helical" evidence="1">
    <location>
        <begin position="149"/>
        <end position="167"/>
    </location>
</feature>
<keyword evidence="3" id="KW-1185">Reference proteome</keyword>
<keyword evidence="1" id="KW-0812">Transmembrane</keyword>
<feature type="transmembrane region" description="Helical" evidence="1">
    <location>
        <begin position="95"/>
        <end position="114"/>
    </location>
</feature>
<feature type="transmembrane region" description="Helical" evidence="1">
    <location>
        <begin position="21"/>
        <end position="46"/>
    </location>
</feature>
<feature type="transmembrane region" description="Helical" evidence="1">
    <location>
        <begin position="58"/>
        <end position="83"/>
    </location>
</feature>
<protein>
    <submittedName>
        <fullName evidence="2">6912_t:CDS:1</fullName>
    </submittedName>
</protein>
<accession>A0A9N8W1Y0</accession>
<dbReference type="OrthoDB" id="2340542at2759"/>
<evidence type="ECO:0000313" key="3">
    <source>
        <dbReference type="Proteomes" id="UP000789759"/>
    </source>
</evidence>
<gene>
    <name evidence="2" type="ORF">CPELLU_LOCUS1126</name>
</gene>